<dbReference type="EMBL" id="MU004192">
    <property type="protein sequence ID" value="KAF2493104.1"/>
    <property type="molecule type" value="Genomic_DNA"/>
</dbReference>
<evidence type="ECO:0000313" key="3">
    <source>
        <dbReference type="Proteomes" id="UP000799750"/>
    </source>
</evidence>
<name>A0A6A6QLW1_9PEZI</name>
<dbReference type="AlphaFoldDB" id="A0A6A6QLW1"/>
<accession>A0A6A6QLW1</accession>
<protein>
    <submittedName>
        <fullName evidence="2">Uncharacterized protein</fullName>
    </submittedName>
</protein>
<feature type="compositionally biased region" description="Basic and acidic residues" evidence="1">
    <location>
        <begin position="54"/>
        <end position="63"/>
    </location>
</feature>
<dbReference type="Proteomes" id="UP000799750">
    <property type="component" value="Unassembled WGS sequence"/>
</dbReference>
<feature type="region of interest" description="Disordered" evidence="1">
    <location>
        <begin position="40"/>
        <end position="73"/>
    </location>
</feature>
<keyword evidence="3" id="KW-1185">Reference proteome</keyword>
<evidence type="ECO:0000256" key="1">
    <source>
        <dbReference type="SAM" id="MobiDB-lite"/>
    </source>
</evidence>
<evidence type="ECO:0000313" key="2">
    <source>
        <dbReference type="EMBL" id="KAF2493104.1"/>
    </source>
</evidence>
<reference evidence="2" key="1">
    <citation type="journal article" date="2020" name="Stud. Mycol.">
        <title>101 Dothideomycetes genomes: a test case for predicting lifestyles and emergence of pathogens.</title>
        <authorList>
            <person name="Haridas S."/>
            <person name="Albert R."/>
            <person name="Binder M."/>
            <person name="Bloem J."/>
            <person name="Labutti K."/>
            <person name="Salamov A."/>
            <person name="Andreopoulos B."/>
            <person name="Baker S."/>
            <person name="Barry K."/>
            <person name="Bills G."/>
            <person name="Bluhm B."/>
            <person name="Cannon C."/>
            <person name="Castanera R."/>
            <person name="Culley D."/>
            <person name="Daum C."/>
            <person name="Ezra D."/>
            <person name="Gonzalez J."/>
            <person name="Henrissat B."/>
            <person name="Kuo A."/>
            <person name="Liang C."/>
            <person name="Lipzen A."/>
            <person name="Lutzoni F."/>
            <person name="Magnuson J."/>
            <person name="Mondo S."/>
            <person name="Nolan M."/>
            <person name="Ohm R."/>
            <person name="Pangilinan J."/>
            <person name="Park H.-J."/>
            <person name="Ramirez L."/>
            <person name="Alfaro M."/>
            <person name="Sun H."/>
            <person name="Tritt A."/>
            <person name="Yoshinaga Y."/>
            <person name="Zwiers L.-H."/>
            <person name="Turgeon B."/>
            <person name="Goodwin S."/>
            <person name="Spatafora J."/>
            <person name="Crous P."/>
            <person name="Grigoriev I."/>
        </authorList>
    </citation>
    <scope>NUCLEOTIDE SEQUENCE</scope>
    <source>
        <strain evidence="2">CBS 269.34</strain>
    </source>
</reference>
<organism evidence="2 3">
    <name type="scientific">Lophium mytilinum</name>
    <dbReference type="NCBI Taxonomy" id="390894"/>
    <lineage>
        <taxon>Eukaryota</taxon>
        <taxon>Fungi</taxon>
        <taxon>Dikarya</taxon>
        <taxon>Ascomycota</taxon>
        <taxon>Pezizomycotina</taxon>
        <taxon>Dothideomycetes</taxon>
        <taxon>Pleosporomycetidae</taxon>
        <taxon>Mytilinidiales</taxon>
        <taxon>Mytilinidiaceae</taxon>
        <taxon>Lophium</taxon>
    </lineage>
</organism>
<gene>
    <name evidence="2" type="ORF">BU16DRAFT_563286</name>
</gene>
<sequence>MADSAIPPAEDDTSAGAAALRVFKTPSSVLPAKRKVWPLPFDGPATASTFSTPRPDDSAKKPPSDASAAALSAFGTPRPISSDLKQLPQFSAFASNTTSGKSIGSLFIPDIGALKLDPTSHSSASQLPRRYRCQKLQKLQGSPRSSLRLPRLAPLPLLDRPLSLPNPPRSLEMLSLALQG</sequence>
<proteinExistence type="predicted"/>